<dbReference type="Proteomes" id="UP001190700">
    <property type="component" value="Unassembled WGS sequence"/>
</dbReference>
<gene>
    <name evidence="2" type="ORF">CYMTET_15824</name>
</gene>
<reference evidence="2 3" key="1">
    <citation type="journal article" date="2015" name="Genome Biol. Evol.">
        <title>Comparative Genomics of a Bacterivorous Green Alga Reveals Evolutionary Causalities and Consequences of Phago-Mixotrophic Mode of Nutrition.</title>
        <authorList>
            <person name="Burns J.A."/>
            <person name="Paasch A."/>
            <person name="Narechania A."/>
            <person name="Kim E."/>
        </authorList>
    </citation>
    <scope>NUCLEOTIDE SEQUENCE [LARGE SCALE GENOMIC DNA]</scope>
    <source>
        <strain evidence="2 3">PLY_AMNH</strain>
    </source>
</reference>
<proteinExistence type="predicted"/>
<name>A0AAE0GDL2_9CHLO</name>
<feature type="region of interest" description="Disordered" evidence="1">
    <location>
        <begin position="62"/>
        <end position="119"/>
    </location>
</feature>
<sequence length="355" mass="37661">MQLEILGILVIRCCRVKHTLHEHSIAATAHEAHRRLRSYSSDLPVATSLGAPFRGAAETHKYKGNALRPSRPPLLSVGRSASNALSSSGASPATPGAVRSASAGPSTPPPLLHEDEDGPGMPILTRRLALLGSGVVGAAGRARYPEALAAEEELLAEDTYRATLLQAITRGRGVEAAIDNLVTVDPSQGRGAASEALGGEWRLLWSSDSSEPASIARALLGPLKLESSQLLGDAATARVGVGRVVQVQQALGGGARVELSSGAVLDSVDMRVLEIRPPFRLDMVLAGRRFNLVEAASDAEFREVNARTAEEQAAPRNRYEQSYLEESGRPGDLRISRVVEGDPVVLGTVYVHERM</sequence>
<dbReference type="AlphaFoldDB" id="A0AAE0GDL2"/>
<evidence type="ECO:0000313" key="3">
    <source>
        <dbReference type="Proteomes" id="UP001190700"/>
    </source>
</evidence>
<accession>A0AAE0GDL2</accession>
<dbReference type="EMBL" id="LGRX02006773">
    <property type="protein sequence ID" value="KAK3276088.1"/>
    <property type="molecule type" value="Genomic_DNA"/>
</dbReference>
<organism evidence="2 3">
    <name type="scientific">Cymbomonas tetramitiformis</name>
    <dbReference type="NCBI Taxonomy" id="36881"/>
    <lineage>
        <taxon>Eukaryota</taxon>
        <taxon>Viridiplantae</taxon>
        <taxon>Chlorophyta</taxon>
        <taxon>Pyramimonadophyceae</taxon>
        <taxon>Pyramimonadales</taxon>
        <taxon>Pyramimonadaceae</taxon>
        <taxon>Cymbomonas</taxon>
    </lineage>
</organism>
<comment type="caution">
    <text evidence="2">The sequence shown here is derived from an EMBL/GenBank/DDBJ whole genome shotgun (WGS) entry which is preliminary data.</text>
</comment>
<feature type="compositionally biased region" description="Low complexity" evidence="1">
    <location>
        <begin position="80"/>
        <end position="97"/>
    </location>
</feature>
<evidence type="ECO:0000256" key="1">
    <source>
        <dbReference type="SAM" id="MobiDB-lite"/>
    </source>
</evidence>
<feature type="region of interest" description="Disordered" evidence="1">
    <location>
        <begin position="306"/>
        <end position="325"/>
    </location>
</feature>
<evidence type="ECO:0000313" key="2">
    <source>
        <dbReference type="EMBL" id="KAK3276088.1"/>
    </source>
</evidence>
<evidence type="ECO:0008006" key="4">
    <source>
        <dbReference type="Google" id="ProtNLM"/>
    </source>
</evidence>
<keyword evidence="3" id="KW-1185">Reference proteome</keyword>
<protein>
    <recommendedName>
        <fullName evidence="4">Plastid lipid-associated protein/fibrillin conserved domain-containing protein</fullName>
    </recommendedName>
</protein>